<organism evidence="1 2">
    <name type="scientific">Anaerostipes hominis</name>
    <name type="common">ex Lee et al. 2021</name>
    <dbReference type="NCBI Taxonomy" id="2025494"/>
    <lineage>
        <taxon>Bacteria</taxon>
        <taxon>Bacillati</taxon>
        <taxon>Bacillota</taxon>
        <taxon>Clostridia</taxon>
        <taxon>Lachnospirales</taxon>
        <taxon>Lachnospiraceae</taxon>
        <taxon>Anaerostipes</taxon>
    </lineage>
</organism>
<evidence type="ECO:0000313" key="1">
    <source>
        <dbReference type="EMBL" id="MEY8632196.1"/>
    </source>
</evidence>
<dbReference type="EMBL" id="JBCLTR010000001">
    <property type="protein sequence ID" value="MEY8632196.1"/>
    <property type="molecule type" value="Genomic_DNA"/>
</dbReference>
<reference evidence="1 2" key="1">
    <citation type="submission" date="2024-03" db="EMBL/GenBank/DDBJ databases">
        <title>Mouse gut bacterial collection (mGBC) of GemPharmatech.</title>
        <authorList>
            <person name="He Y."/>
            <person name="Dong L."/>
            <person name="Wu D."/>
            <person name="Gao X."/>
            <person name="Lin Z."/>
        </authorList>
    </citation>
    <scope>NUCLEOTIDE SEQUENCE [LARGE SCALE GENOMIC DNA]</scope>
    <source>
        <strain evidence="1 2">32-10</strain>
    </source>
</reference>
<dbReference type="Proteomes" id="UP001565219">
    <property type="component" value="Unassembled WGS sequence"/>
</dbReference>
<accession>A0ABV4DD71</accession>
<gene>
    <name evidence="1" type="ORF">AALG99_01435</name>
</gene>
<name>A0ABV4DD71_9FIRM</name>
<protein>
    <submittedName>
        <fullName evidence="1">Uncharacterized protein</fullName>
    </submittedName>
</protein>
<keyword evidence="2" id="KW-1185">Reference proteome</keyword>
<proteinExistence type="predicted"/>
<comment type="caution">
    <text evidence="1">The sequence shown here is derived from an EMBL/GenBank/DDBJ whole genome shotgun (WGS) entry which is preliminary data.</text>
</comment>
<dbReference type="RefSeq" id="WP_267901019.1">
    <property type="nucleotide sequence ID" value="NZ_JAQEVE010000023.1"/>
</dbReference>
<sequence length="42" mass="4557">MSKAEHYMATAINFAGCLLALSGYDGLAVCCWAAGVYWKKEI</sequence>
<evidence type="ECO:0000313" key="2">
    <source>
        <dbReference type="Proteomes" id="UP001565219"/>
    </source>
</evidence>